<comment type="similarity">
    <text evidence="2 8">Belongs to the EPSP synthase family.</text>
</comment>
<proteinExistence type="inferred from homology"/>
<evidence type="ECO:0000256" key="4">
    <source>
        <dbReference type="ARBA" id="ARBA00022605"/>
    </source>
</evidence>
<dbReference type="InterPro" id="IPR036968">
    <property type="entry name" value="Enolpyruvate_Tfrase_sf"/>
</dbReference>
<dbReference type="AlphaFoldDB" id="A0A9X2HJA7"/>
<feature type="binding site" evidence="8">
    <location>
        <position position="406"/>
    </location>
    <ligand>
        <name>phosphoenolpyruvate</name>
        <dbReference type="ChEBI" id="CHEBI:58702"/>
    </ligand>
</feature>
<feature type="binding site" evidence="8">
    <location>
        <position position="375"/>
    </location>
    <ligand>
        <name>3-phosphoshikimate</name>
        <dbReference type="ChEBI" id="CHEBI:145989"/>
    </ligand>
</feature>
<gene>
    <name evidence="8" type="primary">aroA</name>
    <name evidence="11" type="ORF">NBM05_07885</name>
</gene>
<comment type="pathway">
    <text evidence="1 8">Metabolic intermediate biosynthesis; chorismate biosynthesis; chorismate from D-erythrose 4-phosphate and phosphoenolpyruvate: step 6/7.</text>
</comment>
<comment type="function">
    <text evidence="8">Catalyzes the transfer of the enolpyruvyl moiety of phosphoenolpyruvate (PEP) to the 5-hydroxyl of shikimate-3-phosphate (S3P) to produce enolpyruvyl shikimate-3-phosphate and inorganic phosphate.</text>
</comment>
<feature type="binding site" evidence="8">
    <location>
        <position position="402"/>
    </location>
    <ligand>
        <name>3-phosphoshikimate</name>
        <dbReference type="ChEBI" id="CHEBI:145989"/>
    </ligand>
</feature>
<comment type="catalytic activity">
    <reaction evidence="7">
        <text>3-phosphoshikimate + phosphoenolpyruvate = 5-O-(1-carboxyvinyl)-3-phosphoshikimate + phosphate</text>
        <dbReference type="Rhea" id="RHEA:21256"/>
        <dbReference type="ChEBI" id="CHEBI:43474"/>
        <dbReference type="ChEBI" id="CHEBI:57701"/>
        <dbReference type="ChEBI" id="CHEBI:58702"/>
        <dbReference type="ChEBI" id="CHEBI:145989"/>
        <dbReference type="EC" id="2.5.1.19"/>
    </reaction>
    <physiologicalReaction direction="left-to-right" evidence="7">
        <dbReference type="Rhea" id="RHEA:21257"/>
    </physiologicalReaction>
</comment>
<dbReference type="EMBL" id="JANAFB010000016">
    <property type="protein sequence ID" value="MCP3425928.1"/>
    <property type="molecule type" value="Genomic_DNA"/>
</dbReference>
<dbReference type="RefSeq" id="WP_254166365.1">
    <property type="nucleotide sequence ID" value="NZ_JANAFB010000016.1"/>
</dbReference>
<dbReference type="PROSITE" id="PS00885">
    <property type="entry name" value="EPSP_SYNTHASE_2"/>
    <property type="match status" value="1"/>
</dbReference>
<dbReference type="GO" id="GO:0008652">
    <property type="term" value="P:amino acid biosynthetic process"/>
    <property type="evidence" value="ECO:0007669"/>
    <property type="project" value="UniProtKB-KW"/>
</dbReference>
<evidence type="ECO:0000313" key="12">
    <source>
        <dbReference type="Proteomes" id="UP001139502"/>
    </source>
</evidence>
<feature type="region of interest" description="Disordered" evidence="9">
    <location>
        <begin position="1"/>
        <end position="22"/>
    </location>
</feature>
<comment type="subcellular location">
    <subcellularLocation>
        <location evidence="8">Cytoplasm</location>
    </subcellularLocation>
</comment>
<feature type="binding site" evidence="8">
    <location>
        <position position="168"/>
    </location>
    <ligand>
        <name>phosphoenolpyruvate</name>
        <dbReference type="ChEBI" id="CHEBI:58702"/>
    </ligand>
</feature>
<feature type="domain" description="Enolpyruvate transferase" evidence="10">
    <location>
        <begin position="23"/>
        <end position="85"/>
    </location>
</feature>
<feature type="binding site" evidence="8">
    <location>
        <position position="229"/>
    </location>
    <ligand>
        <name>3-phosphoshikimate</name>
        <dbReference type="ChEBI" id="CHEBI:145989"/>
    </ligand>
</feature>
<dbReference type="SUPFAM" id="SSF55205">
    <property type="entry name" value="EPT/RTPC-like"/>
    <property type="match status" value="1"/>
</dbReference>
<feature type="binding site" evidence="8">
    <location>
        <position position="37"/>
    </location>
    <ligand>
        <name>phosphoenolpyruvate</name>
        <dbReference type="ChEBI" id="CHEBI:58702"/>
    </ligand>
</feature>
<name>A0A9X2HJA7_9MICC</name>
<evidence type="ECO:0000256" key="8">
    <source>
        <dbReference type="HAMAP-Rule" id="MF_00210"/>
    </source>
</evidence>
<feature type="binding site" evidence="8">
    <location>
        <position position="37"/>
    </location>
    <ligand>
        <name>3-phosphoshikimate</name>
        <dbReference type="ChEBI" id="CHEBI:145989"/>
    </ligand>
</feature>
<feature type="binding site" evidence="8">
    <location>
        <position position="256"/>
    </location>
    <ligand>
        <name>3-phosphoshikimate</name>
        <dbReference type="ChEBI" id="CHEBI:145989"/>
    </ligand>
</feature>
<dbReference type="InterPro" id="IPR023193">
    <property type="entry name" value="EPSP_synthase_CS"/>
</dbReference>
<feature type="binding site" evidence="8">
    <location>
        <position position="472"/>
    </location>
    <ligand>
        <name>phosphoenolpyruvate</name>
        <dbReference type="ChEBI" id="CHEBI:58702"/>
    </ligand>
</feature>
<evidence type="ECO:0000256" key="1">
    <source>
        <dbReference type="ARBA" id="ARBA00004811"/>
    </source>
</evidence>
<feature type="binding site" evidence="8">
    <location>
        <position position="140"/>
    </location>
    <ligand>
        <name>phosphoenolpyruvate</name>
        <dbReference type="ChEBI" id="CHEBI:58702"/>
    </ligand>
</feature>
<keyword evidence="12" id="KW-1185">Reference proteome</keyword>
<organism evidence="11 12">
    <name type="scientific">Rothia santali</name>
    <dbReference type="NCBI Taxonomy" id="2949643"/>
    <lineage>
        <taxon>Bacteria</taxon>
        <taxon>Bacillati</taxon>
        <taxon>Actinomycetota</taxon>
        <taxon>Actinomycetes</taxon>
        <taxon>Micrococcales</taxon>
        <taxon>Micrococcaceae</taxon>
        <taxon>Rothia</taxon>
    </lineage>
</organism>
<feature type="domain" description="Enolpyruvate transferase" evidence="10">
    <location>
        <begin position="132"/>
        <end position="480"/>
    </location>
</feature>
<accession>A0A9X2HJA7</accession>
<protein>
    <recommendedName>
        <fullName evidence="8">3-phosphoshikimate 1-carboxyvinyltransferase</fullName>
        <ecNumber evidence="8">2.5.1.19</ecNumber>
    </recommendedName>
    <alternativeName>
        <fullName evidence="8">5-enolpyruvylshikimate-3-phosphate synthase</fullName>
        <shortName evidence="8">EPSP synthase</shortName>
        <shortName evidence="8">EPSPS</shortName>
    </alternativeName>
</protein>
<dbReference type="PIRSF" id="PIRSF000505">
    <property type="entry name" value="EPSPS"/>
    <property type="match status" value="1"/>
</dbReference>
<dbReference type="FunFam" id="3.65.10.10:FF:000010">
    <property type="entry name" value="3-phosphoshikimate 1-carboxyvinyltransferase"/>
    <property type="match status" value="1"/>
</dbReference>
<evidence type="ECO:0000313" key="11">
    <source>
        <dbReference type="EMBL" id="MCP3425928.1"/>
    </source>
</evidence>
<dbReference type="PANTHER" id="PTHR21090">
    <property type="entry name" value="AROM/DEHYDROQUINATE SYNTHASE"/>
    <property type="match status" value="1"/>
</dbReference>
<evidence type="ECO:0000256" key="6">
    <source>
        <dbReference type="ARBA" id="ARBA00023141"/>
    </source>
</evidence>
<evidence type="ECO:0000256" key="3">
    <source>
        <dbReference type="ARBA" id="ARBA00022490"/>
    </source>
</evidence>
<feature type="region of interest" description="Disordered" evidence="9">
    <location>
        <begin position="196"/>
        <end position="217"/>
    </location>
</feature>
<dbReference type="GO" id="GO:0005737">
    <property type="term" value="C:cytoplasm"/>
    <property type="evidence" value="ECO:0007669"/>
    <property type="project" value="UniProtKB-SubCell"/>
</dbReference>
<evidence type="ECO:0000256" key="7">
    <source>
        <dbReference type="ARBA" id="ARBA00044633"/>
    </source>
</evidence>
<dbReference type="PANTHER" id="PTHR21090:SF5">
    <property type="entry name" value="PENTAFUNCTIONAL AROM POLYPEPTIDE"/>
    <property type="match status" value="1"/>
</dbReference>
<keyword evidence="5 8" id="KW-0808">Transferase</keyword>
<comment type="caution">
    <text evidence="8">Lacks conserved residue(s) required for the propagation of feature annotation.</text>
</comment>
<keyword evidence="3 8" id="KW-0963">Cytoplasm</keyword>
<reference evidence="11" key="1">
    <citation type="submission" date="2022-06" db="EMBL/GenBank/DDBJ databases">
        <title>Rothia sp. isolated from sandalwood seedling.</title>
        <authorList>
            <person name="Tuikhar N."/>
            <person name="Kirdat K."/>
            <person name="Thorat V."/>
            <person name="Swetha P."/>
            <person name="Padma S."/>
            <person name="Sundararaj R."/>
            <person name="Yadav A."/>
        </authorList>
    </citation>
    <scope>NUCLEOTIDE SEQUENCE</scope>
    <source>
        <strain evidence="11">AR01</strain>
    </source>
</reference>
<comment type="caution">
    <text evidence="11">The sequence shown here is derived from an EMBL/GenBank/DDBJ whole genome shotgun (WGS) entry which is preliminary data.</text>
</comment>
<feature type="binding site" evidence="8">
    <location>
        <position position="42"/>
    </location>
    <ligand>
        <name>3-phosphoshikimate</name>
        <dbReference type="ChEBI" id="CHEBI:145989"/>
    </ligand>
</feature>
<dbReference type="GO" id="GO:0003866">
    <property type="term" value="F:3-phosphoshikimate 1-carboxyvinyltransferase activity"/>
    <property type="evidence" value="ECO:0007669"/>
    <property type="project" value="UniProtKB-UniRule"/>
</dbReference>
<dbReference type="EC" id="2.5.1.19" evidence="8"/>
<dbReference type="GO" id="GO:0009073">
    <property type="term" value="P:aromatic amino acid family biosynthetic process"/>
    <property type="evidence" value="ECO:0007669"/>
    <property type="project" value="UniProtKB-KW"/>
</dbReference>
<dbReference type="GO" id="GO:0009423">
    <property type="term" value="P:chorismate biosynthetic process"/>
    <property type="evidence" value="ECO:0007669"/>
    <property type="project" value="UniProtKB-UniRule"/>
</dbReference>
<dbReference type="PROSITE" id="PS00104">
    <property type="entry name" value="EPSP_SYNTHASE_1"/>
    <property type="match status" value="1"/>
</dbReference>
<comment type="subunit">
    <text evidence="8">Monomer.</text>
</comment>
<sequence>MTSAFPSPADAPEEHWPAPVHEPSVPIDARVRVPGSKSLTNRYLLLAAIADGPSELTGALESRDSRLMMDALEPLGASFVHDGDRLRVLPLQRGPRVDADPMDAVRADADPVDAAPVSADPADAAPAGAAPVDIDTGLAGTVMRFVPPLVAALGVPARFDGDPHARRRPMGPVIEAVRQLGAEVDDEGRGALPFAVRPAASGSGRPQTPGGEGSPAPAVVEIDASGSSQFLSAVLLSGCLLPGGVRVRHRGESVPSLPHVRMTLEVLAEYGIRTEDHGDGSWTVLPGVPRAHDVVVEPDLSNAGPFVAAAVVTGGSVAIPDWPESTTQGGDHWREILPRFGAEVRRDGADLVVTGDPEAASALPGIDIDLSEAGELAPTVAAIAALASGPSRLTGIAHLRGHETDRLKALVTEIERLGGAARELPDGLEITRAVGTGGVFRTYDDHRMATAAAVIGLRVPGVEVENIATTAKTLPDFPEMWTRMLTGGGA</sequence>
<dbReference type="CDD" id="cd01556">
    <property type="entry name" value="EPSP_synthase"/>
    <property type="match status" value="1"/>
</dbReference>
<dbReference type="InterPro" id="IPR006264">
    <property type="entry name" value="EPSP_synthase"/>
</dbReference>
<feature type="active site" description="Proton acceptor" evidence="8">
    <location>
        <position position="375"/>
    </location>
</feature>
<feature type="binding site" evidence="8">
    <location>
        <position position="228"/>
    </location>
    <ligand>
        <name>3-phosphoshikimate</name>
        <dbReference type="ChEBI" id="CHEBI:145989"/>
    </ligand>
</feature>
<dbReference type="HAMAP" id="MF_00210">
    <property type="entry name" value="EPSP_synth"/>
    <property type="match status" value="1"/>
</dbReference>
<feature type="binding site" evidence="8">
    <location>
        <position position="229"/>
    </location>
    <ligand>
        <name>phosphoenolpyruvate</name>
        <dbReference type="ChEBI" id="CHEBI:58702"/>
    </ligand>
</feature>
<evidence type="ECO:0000259" key="10">
    <source>
        <dbReference type="Pfam" id="PF00275"/>
    </source>
</evidence>
<keyword evidence="4 8" id="KW-0028">Amino-acid biosynthesis</keyword>
<dbReference type="InterPro" id="IPR001986">
    <property type="entry name" value="Enolpyruvate_Tfrase_dom"/>
</dbReference>
<feature type="binding site" evidence="8">
    <location>
        <position position="447"/>
    </location>
    <ligand>
        <name>phosphoenolpyruvate</name>
        <dbReference type="ChEBI" id="CHEBI:58702"/>
    </ligand>
</feature>
<dbReference type="InterPro" id="IPR013792">
    <property type="entry name" value="RNA3'P_cycl/enolpyr_Trfase_a/b"/>
</dbReference>
<evidence type="ECO:0000256" key="9">
    <source>
        <dbReference type="SAM" id="MobiDB-lite"/>
    </source>
</evidence>
<feature type="binding site" evidence="8">
    <location>
        <position position="227"/>
    </location>
    <ligand>
        <name>3-phosphoshikimate</name>
        <dbReference type="ChEBI" id="CHEBI:145989"/>
    </ligand>
</feature>
<dbReference type="Proteomes" id="UP001139502">
    <property type="component" value="Unassembled WGS sequence"/>
</dbReference>
<evidence type="ECO:0000256" key="5">
    <source>
        <dbReference type="ARBA" id="ARBA00022679"/>
    </source>
</evidence>
<feature type="binding site" evidence="8">
    <location>
        <position position="38"/>
    </location>
    <ligand>
        <name>3-phosphoshikimate</name>
        <dbReference type="ChEBI" id="CHEBI:145989"/>
    </ligand>
</feature>
<keyword evidence="6 8" id="KW-0057">Aromatic amino acid biosynthesis</keyword>
<dbReference type="Gene3D" id="3.65.10.10">
    <property type="entry name" value="Enolpyruvate transferase domain"/>
    <property type="match status" value="2"/>
</dbReference>
<dbReference type="Pfam" id="PF00275">
    <property type="entry name" value="EPSP_synthase"/>
    <property type="match status" value="2"/>
</dbReference>
<evidence type="ECO:0000256" key="2">
    <source>
        <dbReference type="ARBA" id="ARBA00009948"/>
    </source>
</evidence>